<dbReference type="InterPro" id="IPR016162">
    <property type="entry name" value="Ald_DH_N"/>
</dbReference>
<accession>A0A292PYE6</accession>
<evidence type="ECO:0000256" key="2">
    <source>
        <dbReference type="ARBA" id="ARBA00023002"/>
    </source>
</evidence>
<feature type="domain" description="Aldehyde dehydrogenase" evidence="7">
    <location>
        <begin position="100"/>
        <end position="557"/>
    </location>
</feature>
<dbReference type="InterPro" id="IPR015590">
    <property type="entry name" value="Aldehyde_DH_dom"/>
</dbReference>
<proteinExistence type="inferred from homology"/>
<gene>
    <name evidence="8" type="ORF">GSTUAT00003734001</name>
</gene>
<protein>
    <recommendedName>
        <fullName evidence="3">aldehyde dehydrogenase (NAD(+))</fullName>
        <ecNumber evidence="3">1.2.1.3</ecNumber>
    </recommendedName>
</protein>
<dbReference type="CDD" id="cd07098">
    <property type="entry name" value="ALDH_F15-22"/>
    <property type="match status" value="1"/>
</dbReference>
<dbReference type="InterPro" id="IPR029510">
    <property type="entry name" value="Ald_DH_CS_GLU"/>
</dbReference>
<evidence type="ECO:0000313" key="9">
    <source>
        <dbReference type="Proteomes" id="UP001412239"/>
    </source>
</evidence>
<dbReference type="SUPFAM" id="SSF53720">
    <property type="entry name" value="ALDH-like"/>
    <property type="match status" value="1"/>
</dbReference>
<evidence type="ECO:0000256" key="3">
    <source>
        <dbReference type="ARBA" id="ARBA00024226"/>
    </source>
</evidence>
<keyword evidence="2 6" id="KW-0560">Oxidoreductase</keyword>
<organism evidence="8 9">
    <name type="scientific">Tuber aestivum</name>
    <name type="common">summer truffle</name>
    <dbReference type="NCBI Taxonomy" id="59557"/>
    <lineage>
        <taxon>Eukaryota</taxon>
        <taxon>Fungi</taxon>
        <taxon>Dikarya</taxon>
        <taxon>Ascomycota</taxon>
        <taxon>Pezizomycotina</taxon>
        <taxon>Pezizomycetes</taxon>
        <taxon>Pezizales</taxon>
        <taxon>Tuberaceae</taxon>
        <taxon>Tuber</taxon>
    </lineage>
</organism>
<dbReference type="FunFam" id="3.40.309.10:FF:000024">
    <property type="entry name" value="Betaine aldehyde dehydrogenase"/>
    <property type="match status" value="1"/>
</dbReference>
<evidence type="ECO:0000256" key="5">
    <source>
        <dbReference type="PROSITE-ProRule" id="PRU10007"/>
    </source>
</evidence>
<dbReference type="PROSITE" id="PS00687">
    <property type="entry name" value="ALDEHYDE_DEHYDR_GLU"/>
    <property type="match status" value="1"/>
</dbReference>
<dbReference type="AlphaFoldDB" id="A0A292PYE6"/>
<reference evidence="8" key="1">
    <citation type="submission" date="2015-10" db="EMBL/GenBank/DDBJ databases">
        <authorList>
            <person name="Regsiter A."/>
            <person name="william w."/>
        </authorList>
    </citation>
    <scope>NUCLEOTIDE SEQUENCE</scope>
    <source>
        <strain evidence="8">Montdore</strain>
    </source>
</reference>
<feature type="active site" evidence="5">
    <location>
        <position position="326"/>
    </location>
</feature>
<dbReference type="GO" id="GO:0004029">
    <property type="term" value="F:aldehyde dehydrogenase (NAD+) activity"/>
    <property type="evidence" value="ECO:0007669"/>
    <property type="project" value="UniProtKB-EC"/>
</dbReference>
<evidence type="ECO:0000256" key="6">
    <source>
        <dbReference type="RuleBase" id="RU003345"/>
    </source>
</evidence>
<evidence type="ECO:0000313" key="8">
    <source>
        <dbReference type="EMBL" id="CUS12174.1"/>
    </source>
</evidence>
<dbReference type="Proteomes" id="UP001412239">
    <property type="component" value="Unassembled WGS sequence"/>
</dbReference>
<sequence>MKISFDFLVGGFTVGCSLSRENFSFASLDSSLVSPSSLPSTNSLLASLVAAVFSFLAFRYWRTSKFSAVSYTLPIPEQCKEGWKGEVLEEPSIRCGSDYDIQCYCPATGRLLGRVKPAYPEDIDKVIARSAAAQEEWAKTPFNERKRVLRSLLKYVLANQDTIITAACLDSGKTRIDAALGEILVVVEKIKWVLDNGEQALRPERRSVSWPLMCYKKAEVRYEPLGVFHNLLCPMISSIFAGNGIIVKGSENTAWSSDYFVSTIKGALAACGHNADLVQSITCWPEVAPHLTSHPGIAHITFIGSRPVAHRVAASASKSLTPLCIELGGKDAAIILDDVPNIKALSSLLMRGVFQSASQNCIGIERIVVLPEVYSELVGILEERIKKIRPGSVLDGDEVDCGAMVSAAGFDKLESWIEDAVRKGARCLVGGRRLIHPKYPRGHYFSPTLLVDVTEDMLIAQNETFAPICVLMRAKDVTHAIHLANSTEYGLGGSVFGRNKQNLDRVVKEFKSGMVSVNDFGVYYLNQSLPFGGVRGSGYGRFAGVEGMRAVCNVKAVCEDRFPRLIKTAIPPVVDYPIRDGNRAWRFTKGLIELAYGESWGRVVGGLWKLLSNM</sequence>
<evidence type="ECO:0000256" key="4">
    <source>
        <dbReference type="ARBA" id="ARBA00049194"/>
    </source>
</evidence>
<dbReference type="PANTHER" id="PTHR11699">
    <property type="entry name" value="ALDEHYDE DEHYDROGENASE-RELATED"/>
    <property type="match status" value="1"/>
</dbReference>
<dbReference type="Gene3D" id="3.40.309.10">
    <property type="entry name" value="Aldehyde Dehydrogenase, Chain A, domain 2"/>
    <property type="match status" value="1"/>
</dbReference>
<dbReference type="Pfam" id="PF00171">
    <property type="entry name" value="Aldedh"/>
    <property type="match status" value="1"/>
</dbReference>
<dbReference type="EC" id="1.2.1.3" evidence="3"/>
<name>A0A292PYE6_9PEZI</name>
<dbReference type="Gene3D" id="3.40.605.10">
    <property type="entry name" value="Aldehyde Dehydrogenase, Chain A, domain 1"/>
    <property type="match status" value="1"/>
</dbReference>
<keyword evidence="9" id="KW-1185">Reference proteome</keyword>
<dbReference type="InterPro" id="IPR016163">
    <property type="entry name" value="Ald_DH_C"/>
</dbReference>
<dbReference type="InterPro" id="IPR016161">
    <property type="entry name" value="Ald_DH/histidinol_DH"/>
</dbReference>
<evidence type="ECO:0000259" key="7">
    <source>
        <dbReference type="Pfam" id="PF00171"/>
    </source>
</evidence>
<evidence type="ECO:0000256" key="1">
    <source>
        <dbReference type="ARBA" id="ARBA00009986"/>
    </source>
</evidence>
<dbReference type="EMBL" id="LN891000">
    <property type="protein sequence ID" value="CUS12174.1"/>
    <property type="molecule type" value="Genomic_DNA"/>
</dbReference>
<comment type="catalytic activity">
    <reaction evidence="4">
        <text>an aldehyde + NAD(+) + H2O = a carboxylate + NADH + 2 H(+)</text>
        <dbReference type="Rhea" id="RHEA:16185"/>
        <dbReference type="ChEBI" id="CHEBI:15377"/>
        <dbReference type="ChEBI" id="CHEBI:15378"/>
        <dbReference type="ChEBI" id="CHEBI:17478"/>
        <dbReference type="ChEBI" id="CHEBI:29067"/>
        <dbReference type="ChEBI" id="CHEBI:57540"/>
        <dbReference type="ChEBI" id="CHEBI:57945"/>
        <dbReference type="EC" id="1.2.1.3"/>
    </reaction>
</comment>
<comment type="similarity">
    <text evidence="1 6">Belongs to the aldehyde dehydrogenase family.</text>
</comment>